<reference evidence="6" key="1">
    <citation type="journal article" date="2023" name="GigaByte">
        <title>Genome assembly of the bearded iris, Iris pallida Lam.</title>
        <authorList>
            <person name="Bruccoleri R.E."/>
            <person name="Oakeley E.J."/>
            <person name="Faust A.M.E."/>
            <person name="Altorfer M."/>
            <person name="Dessus-Babus S."/>
            <person name="Burckhardt D."/>
            <person name="Oertli M."/>
            <person name="Naumann U."/>
            <person name="Petersen F."/>
            <person name="Wong J."/>
        </authorList>
    </citation>
    <scope>NUCLEOTIDE SEQUENCE</scope>
    <source>
        <strain evidence="6">GSM-AAB239-AS_SAM_17_03QT</strain>
    </source>
</reference>
<gene>
    <name evidence="6" type="ORF">M6B38_258715</name>
</gene>
<dbReference type="GO" id="GO:0046872">
    <property type="term" value="F:metal ion binding"/>
    <property type="evidence" value="ECO:0007669"/>
    <property type="project" value="UniProtKB-KW"/>
</dbReference>
<sequence length="186" mass="18695">MSSMARVTALLLVVLAATPAAFATDYTVGESSGWTSGTDYNTWLSGKTFNVGDSLLFSYSMLHSVYEVSKSDYDSCSSTNSLQSYTDGSSTIKLTAPGTRYFICGTFGHCTGGMKLAVNVGSGAGGTNSPAATPGTSGTSTPSSTTTNPSTKATDGANAAAGRNVFRTACGVVAGVSALVGLAIMG</sequence>
<dbReference type="PROSITE" id="PS51485">
    <property type="entry name" value="PHYTOCYANIN"/>
    <property type="match status" value="1"/>
</dbReference>
<keyword evidence="1" id="KW-0479">Metal-binding</keyword>
<evidence type="ECO:0000256" key="1">
    <source>
        <dbReference type="ARBA" id="ARBA00022723"/>
    </source>
</evidence>
<evidence type="ECO:0000313" key="6">
    <source>
        <dbReference type="EMBL" id="KAJ6851378.1"/>
    </source>
</evidence>
<accession>A0AAX6IE86</accession>
<feature type="compositionally biased region" description="Low complexity" evidence="3">
    <location>
        <begin position="129"/>
        <end position="151"/>
    </location>
</feature>
<dbReference type="InterPro" id="IPR039391">
    <property type="entry name" value="Phytocyanin-like"/>
</dbReference>
<evidence type="ECO:0000256" key="3">
    <source>
        <dbReference type="SAM" id="MobiDB-lite"/>
    </source>
</evidence>
<keyword evidence="2" id="KW-0325">Glycoprotein</keyword>
<dbReference type="FunFam" id="2.60.40.420:FF:000003">
    <property type="entry name" value="Blue copper"/>
    <property type="match status" value="1"/>
</dbReference>
<feature type="chain" id="PRO_5043567886" evidence="4">
    <location>
        <begin position="24"/>
        <end position="186"/>
    </location>
</feature>
<dbReference type="SUPFAM" id="SSF49503">
    <property type="entry name" value="Cupredoxins"/>
    <property type="match status" value="1"/>
</dbReference>
<protein>
    <submittedName>
        <fullName evidence="6">Blue copper protein</fullName>
    </submittedName>
</protein>
<dbReference type="Proteomes" id="UP001140949">
    <property type="component" value="Unassembled WGS sequence"/>
</dbReference>
<dbReference type="InterPro" id="IPR008972">
    <property type="entry name" value="Cupredoxin"/>
</dbReference>
<evidence type="ECO:0000259" key="5">
    <source>
        <dbReference type="PROSITE" id="PS51485"/>
    </source>
</evidence>
<dbReference type="GO" id="GO:0009055">
    <property type="term" value="F:electron transfer activity"/>
    <property type="evidence" value="ECO:0007669"/>
    <property type="project" value="InterPro"/>
</dbReference>
<keyword evidence="4" id="KW-0732">Signal</keyword>
<keyword evidence="7" id="KW-1185">Reference proteome</keyword>
<dbReference type="AlphaFoldDB" id="A0AAX6IE86"/>
<feature type="signal peptide" evidence="4">
    <location>
        <begin position="1"/>
        <end position="23"/>
    </location>
</feature>
<feature type="domain" description="Phytocyanin" evidence="5">
    <location>
        <begin position="24"/>
        <end position="122"/>
    </location>
</feature>
<evidence type="ECO:0000256" key="2">
    <source>
        <dbReference type="ARBA" id="ARBA00023180"/>
    </source>
</evidence>
<dbReference type="Pfam" id="PF02298">
    <property type="entry name" value="Cu_bind_like"/>
    <property type="match status" value="1"/>
</dbReference>
<dbReference type="GO" id="GO:0005886">
    <property type="term" value="C:plasma membrane"/>
    <property type="evidence" value="ECO:0007669"/>
    <property type="project" value="TreeGrafter"/>
</dbReference>
<evidence type="ECO:0000313" key="7">
    <source>
        <dbReference type="Proteomes" id="UP001140949"/>
    </source>
</evidence>
<reference evidence="6" key="2">
    <citation type="submission" date="2023-04" db="EMBL/GenBank/DDBJ databases">
        <authorList>
            <person name="Bruccoleri R.E."/>
            <person name="Oakeley E.J."/>
            <person name="Faust A.-M."/>
            <person name="Dessus-Babus S."/>
            <person name="Altorfer M."/>
            <person name="Burckhardt D."/>
            <person name="Oertli M."/>
            <person name="Naumann U."/>
            <person name="Petersen F."/>
            <person name="Wong J."/>
        </authorList>
    </citation>
    <scope>NUCLEOTIDE SEQUENCE</scope>
    <source>
        <strain evidence="6">GSM-AAB239-AS_SAM_17_03QT</strain>
        <tissue evidence="6">Leaf</tissue>
    </source>
</reference>
<dbReference type="PANTHER" id="PTHR33021">
    <property type="entry name" value="BLUE COPPER PROTEIN"/>
    <property type="match status" value="1"/>
</dbReference>
<dbReference type="PANTHER" id="PTHR33021:SF350">
    <property type="entry name" value="UCLACYANIN-2"/>
    <property type="match status" value="1"/>
</dbReference>
<dbReference type="CDD" id="cd04216">
    <property type="entry name" value="Phytocyanin"/>
    <property type="match status" value="1"/>
</dbReference>
<name>A0AAX6IE86_IRIPA</name>
<comment type="caution">
    <text evidence="6">The sequence shown here is derived from an EMBL/GenBank/DDBJ whole genome shotgun (WGS) entry which is preliminary data.</text>
</comment>
<proteinExistence type="predicted"/>
<organism evidence="6 7">
    <name type="scientific">Iris pallida</name>
    <name type="common">Sweet iris</name>
    <dbReference type="NCBI Taxonomy" id="29817"/>
    <lineage>
        <taxon>Eukaryota</taxon>
        <taxon>Viridiplantae</taxon>
        <taxon>Streptophyta</taxon>
        <taxon>Embryophyta</taxon>
        <taxon>Tracheophyta</taxon>
        <taxon>Spermatophyta</taxon>
        <taxon>Magnoliopsida</taxon>
        <taxon>Liliopsida</taxon>
        <taxon>Asparagales</taxon>
        <taxon>Iridaceae</taxon>
        <taxon>Iridoideae</taxon>
        <taxon>Irideae</taxon>
        <taxon>Iris</taxon>
    </lineage>
</organism>
<dbReference type="EMBL" id="JANAVB010002199">
    <property type="protein sequence ID" value="KAJ6851378.1"/>
    <property type="molecule type" value="Genomic_DNA"/>
</dbReference>
<feature type="region of interest" description="Disordered" evidence="3">
    <location>
        <begin position="126"/>
        <end position="156"/>
    </location>
</feature>
<evidence type="ECO:0000256" key="4">
    <source>
        <dbReference type="SAM" id="SignalP"/>
    </source>
</evidence>
<dbReference type="Gene3D" id="2.60.40.420">
    <property type="entry name" value="Cupredoxins - blue copper proteins"/>
    <property type="match status" value="1"/>
</dbReference>
<dbReference type="InterPro" id="IPR003245">
    <property type="entry name" value="Phytocyanin_dom"/>
</dbReference>